<dbReference type="PATRIC" id="fig|908937.9.peg.1414"/>
<dbReference type="OrthoDB" id="1036513at2"/>
<reference evidence="2 3" key="1">
    <citation type="submission" date="2011-04" db="EMBL/GenBank/DDBJ databases">
        <authorList>
            <person name="Muzny D."/>
            <person name="Qin X."/>
            <person name="Deng J."/>
            <person name="Jiang H."/>
            <person name="Liu Y."/>
            <person name="Qu J."/>
            <person name="Song X.-Z."/>
            <person name="Zhang L."/>
            <person name="Thornton R."/>
            <person name="Coyle M."/>
            <person name="Francisco L."/>
            <person name="Jackson L."/>
            <person name="Javaid M."/>
            <person name="Korchina V."/>
            <person name="Kovar C."/>
            <person name="Mata R."/>
            <person name="Mathew T."/>
            <person name="Ngo R."/>
            <person name="Nguyen L."/>
            <person name="Nguyen N."/>
            <person name="Okwuonu G."/>
            <person name="Ongeri F."/>
            <person name="Pham C."/>
            <person name="Simmons D."/>
            <person name="Wilczek-Boney K."/>
            <person name="Hale W."/>
            <person name="Jakkamsetti A."/>
            <person name="Pham P."/>
            <person name="Ruth R."/>
            <person name="San Lucas F."/>
            <person name="Warren J."/>
            <person name="Zhang J."/>
            <person name="Zhao Z."/>
            <person name="Zhou C."/>
            <person name="Zhu D."/>
            <person name="Lee S."/>
            <person name="Bess C."/>
            <person name="Blankenburg K."/>
            <person name="Forbes L."/>
            <person name="Fu Q."/>
            <person name="Gubbala S."/>
            <person name="Hirani K."/>
            <person name="Jayaseelan J.C."/>
            <person name="Lara F."/>
            <person name="Munidasa M."/>
            <person name="Palculict T."/>
            <person name="Patil S."/>
            <person name="Pu L.-L."/>
            <person name="Saada N."/>
            <person name="Tang L."/>
            <person name="Weissenberger G."/>
            <person name="Zhu Y."/>
            <person name="Hemphill L."/>
            <person name="Shang Y."/>
            <person name="Youmans B."/>
            <person name="Ayvaz T."/>
            <person name="Ross M."/>
            <person name="Santibanez J."/>
            <person name="Aqrawi P."/>
            <person name="Gross S."/>
            <person name="Joshi V."/>
            <person name="Fowler G."/>
            <person name="Nazareth L."/>
            <person name="Reid J."/>
            <person name="Worley K."/>
            <person name="Petrosino J."/>
            <person name="Highlander S."/>
            <person name="Gibbs R."/>
        </authorList>
    </citation>
    <scope>NUCLEOTIDE SEQUENCE [LARGE SCALE GENOMIC DNA]</scope>
    <source>
        <strain evidence="2 3">DSM 3688</strain>
    </source>
</reference>
<dbReference type="HOGENOM" id="CLU_171606_0_0_10"/>
<dbReference type="InterPro" id="IPR008767">
    <property type="entry name" value="Phage_SPP1_head-tail_adaptor"/>
</dbReference>
<dbReference type="STRING" id="908937.Prede_1351"/>
<evidence type="ECO:0000313" key="3">
    <source>
        <dbReference type="Proteomes" id="UP000007820"/>
    </source>
</evidence>
<dbReference type="EMBL" id="CP003368">
    <property type="protein sequence ID" value="AGB28671.1"/>
    <property type="molecule type" value="Genomic_DNA"/>
</dbReference>
<dbReference type="Pfam" id="PF05521">
    <property type="entry name" value="Phage_HCP"/>
    <property type="match status" value="1"/>
</dbReference>
<keyword evidence="4" id="KW-1185">Reference proteome</keyword>
<name>F9D2Z9_PREDD</name>
<dbReference type="EMBL" id="AFPW01000015">
    <property type="protein sequence ID" value="EGQ15466.1"/>
    <property type="molecule type" value="Genomic_DNA"/>
</dbReference>
<protein>
    <submittedName>
        <fullName evidence="1">Bacteriophage head-tail adaptor</fullName>
    </submittedName>
</protein>
<organism evidence="2 3">
    <name type="scientific">Prevotella dentalis (strain ATCC 49559 / DSM 3688 / JCM 13448 / NCTC 12043 / ES 2772)</name>
    <name type="common">Mitsuokella dentalis</name>
    <dbReference type="NCBI Taxonomy" id="908937"/>
    <lineage>
        <taxon>Bacteria</taxon>
        <taxon>Pseudomonadati</taxon>
        <taxon>Bacteroidota</taxon>
        <taxon>Bacteroidia</taxon>
        <taxon>Bacteroidales</taxon>
        <taxon>Prevotellaceae</taxon>
        <taxon>Prevotella</taxon>
    </lineage>
</organism>
<dbReference type="Gene3D" id="2.40.10.270">
    <property type="entry name" value="Bacteriophage SPP1 head-tail adaptor protein"/>
    <property type="match status" value="1"/>
</dbReference>
<proteinExistence type="predicted"/>
<sequence>MNAGRLTEVMEIERAEIKQDGFGANDLDWQVIIRTRADVQYQNGGRANENGEIVFNYDRIFTTRIYHQIKETDRIVWDGHKWRILSIEPDKQKQLLKIVAEKINE</sequence>
<dbReference type="Proteomes" id="UP000007820">
    <property type="component" value="Unassembled WGS sequence"/>
</dbReference>
<evidence type="ECO:0000313" key="1">
    <source>
        <dbReference type="EMBL" id="AGB28671.1"/>
    </source>
</evidence>
<evidence type="ECO:0000313" key="4">
    <source>
        <dbReference type="Proteomes" id="UP000010862"/>
    </source>
</evidence>
<dbReference type="Proteomes" id="UP000010862">
    <property type="component" value="Chromosome 1"/>
</dbReference>
<reference evidence="1" key="3">
    <citation type="submission" date="2012-02" db="EMBL/GenBank/DDBJ databases">
        <title>Complete sequence of chromosome 1 of Prevotella dentalis DSM 3688.</title>
        <authorList>
            <consortium name="US DOE Joint Genome Institute (JGI-PGF)"/>
            <person name="Lucas S."/>
            <person name="Copeland A."/>
            <person name="Lapidus A."/>
            <person name="Glavina del Rio T."/>
            <person name="Dalin E."/>
            <person name="Tice H."/>
            <person name="Bruce D."/>
            <person name="Goodwin L."/>
            <person name="Pitluck S."/>
            <person name="Peters L."/>
            <person name="Mikhailova N."/>
            <person name="Chertkov O."/>
            <person name="Kyrpides N."/>
            <person name="Mavromatis K."/>
            <person name="Ivanova N."/>
            <person name="Brettin T."/>
            <person name="Detter J.C."/>
            <person name="Han C."/>
            <person name="Larimer F."/>
            <person name="Land M."/>
            <person name="Hauser L."/>
            <person name="Markowitz V."/>
            <person name="Cheng J.-F."/>
            <person name="Hugenholtz P."/>
            <person name="Woyke T."/>
            <person name="Wu D."/>
            <person name="Gronow S."/>
            <person name="Wellnitz S."/>
            <person name="Brambilla E."/>
            <person name="Klenk H.-P."/>
            <person name="Eisen J.A."/>
        </authorList>
    </citation>
    <scope>NUCLEOTIDE SEQUENCE</scope>
    <source>
        <strain evidence="1">DSM 3688</strain>
    </source>
</reference>
<dbReference type="AlphaFoldDB" id="F9D2Z9"/>
<dbReference type="InterPro" id="IPR038666">
    <property type="entry name" value="SSP1_head-tail_sf"/>
</dbReference>
<gene>
    <name evidence="1" type="ordered locus">Prede_1351</name>
    <name evidence="2" type="ORF">HMPREF9136_1227</name>
</gene>
<reference evidence="4" key="2">
    <citation type="submission" date="2012-02" db="EMBL/GenBank/DDBJ databases">
        <title>Complete sequence of chromosome 1 of Prevotella dentalis DSM 3688.</title>
        <authorList>
            <person name="Lucas S."/>
            <person name="Copeland A."/>
            <person name="Lapidus A."/>
            <person name="Glavina del Rio T."/>
            <person name="Dalin E."/>
            <person name="Tice H."/>
            <person name="Bruce D."/>
            <person name="Goodwin L."/>
            <person name="Pitluck S."/>
            <person name="Peters L."/>
            <person name="Mikhailova N."/>
            <person name="Chertkov O."/>
            <person name="Kyrpides N."/>
            <person name="Mavromatis K."/>
            <person name="Ivanova N."/>
            <person name="Brettin T."/>
            <person name="Detter J.C."/>
            <person name="Han C."/>
            <person name="Larimer F."/>
            <person name="Land M."/>
            <person name="Hauser L."/>
            <person name="Markowitz V."/>
            <person name="Cheng J.-F."/>
            <person name="Hugenholtz P."/>
            <person name="Woyke T."/>
            <person name="Wu D."/>
            <person name="Gronow S."/>
            <person name="Wellnitz S."/>
            <person name="Brambilla E."/>
            <person name="Klenk H.-P."/>
            <person name="Eisen J.A."/>
        </authorList>
    </citation>
    <scope>NUCLEOTIDE SEQUENCE [LARGE SCALE GENOMIC DNA]</scope>
    <source>
        <strain evidence="4">ATCC 49559 / DSM 3688 / JCM 13448 / NCTC 12043 / ES 2772</strain>
    </source>
</reference>
<evidence type="ECO:0000313" key="2">
    <source>
        <dbReference type="EMBL" id="EGQ15466.1"/>
    </source>
</evidence>
<dbReference type="eggNOG" id="ENOG5030PJQ">
    <property type="taxonomic scope" value="Bacteria"/>
</dbReference>
<dbReference type="KEGG" id="pdt:Prede_1351"/>
<accession>F9D2Z9</accession>